<evidence type="ECO:0000313" key="3">
    <source>
        <dbReference type="EMBL" id="BED91629.1"/>
    </source>
</evidence>
<reference evidence="3" key="1">
    <citation type="journal article" date="2023" name="ISME J.">
        <title>Emergence of putative energy parasites within Clostridia revealed by genome analysis of a novel endosymbiotic clade.</title>
        <authorList>
            <person name="Takahashi K."/>
            <person name="Kuwahara H."/>
            <person name="Horikawa Y."/>
            <person name="Izawa K."/>
            <person name="Kato D."/>
            <person name="Inagaki T."/>
            <person name="Yuki M."/>
            <person name="Ohkuma M."/>
            <person name="Hongoh Y."/>
        </authorList>
    </citation>
    <scope>NUCLEOTIDE SEQUENCE</scope>
    <source>
        <strain evidence="3">CfP3-15</strain>
    </source>
</reference>
<protein>
    <recommendedName>
        <fullName evidence="1">Phosphate-specific transport system accessory protein PhoU</fullName>
    </recommendedName>
</protein>
<evidence type="ECO:0000259" key="2">
    <source>
        <dbReference type="Pfam" id="PF01895"/>
    </source>
</evidence>
<proteinExistence type="inferred from homology"/>
<dbReference type="InterPro" id="IPR026022">
    <property type="entry name" value="PhoU_dom"/>
</dbReference>
<keyword evidence="1" id="KW-0963">Cytoplasm</keyword>
<feature type="domain" description="PhoU" evidence="2">
    <location>
        <begin position="119"/>
        <end position="217"/>
    </location>
</feature>
<comment type="subcellular location">
    <subcellularLocation>
        <location evidence="1">Cytoplasm</location>
    </subcellularLocation>
</comment>
<dbReference type="Gene3D" id="1.20.58.220">
    <property type="entry name" value="Phosphate transport system protein phou homolog 2, domain 2"/>
    <property type="match status" value="1"/>
</dbReference>
<accession>A0AA48I3W4</accession>
<dbReference type="PANTHER" id="PTHR42930:SF3">
    <property type="entry name" value="PHOSPHATE-SPECIFIC TRANSPORT SYSTEM ACCESSORY PROTEIN PHOU"/>
    <property type="match status" value="1"/>
</dbReference>
<evidence type="ECO:0000256" key="1">
    <source>
        <dbReference type="PIRNR" id="PIRNR003107"/>
    </source>
</evidence>
<dbReference type="NCBIfam" id="TIGR02135">
    <property type="entry name" value="phoU_full"/>
    <property type="match status" value="1"/>
</dbReference>
<dbReference type="Pfam" id="PF01895">
    <property type="entry name" value="PhoU"/>
    <property type="match status" value="2"/>
</dbReference>
<organism evidence="3">
    <name type="scientific">Candidatus Improbicoccus pseudotrichonymphae</name>
    <dbReference type="NCBI Taxonomy" id="3033792"/>
    <lineage>
        <taxon>Bacteria</taxon>
        <taxon>Bacillati</taxon>
        <taxon>Bacillota</taxon>
        <taxon>Clostridia</taxon>
        <taxon>Candidatus Improbicoccus</taxon>
    </lineage>
</organism>
<gene>
    <name evidence="3" type="ORF">CfP315_0133</name>
</gene>
<dbReference type="GO" id="GO:0045936">
    <property type="term" value="P:negative regulation of phosphate metabolic process"/>
    <property type="evidence" value="ECO:0007669"/>
    <property type="project" value="InterPro"/>
</dbReference>
<comment type="similarity">
    <text evidence="1">Belongs to the PhoU family.</text>
</comment>
<feature type="domain" description="PhoU" evidence="2">
    <location>
        <begin position="18"/>
        <end position="105"/>
    </location>
</feature>
<dbReference type="SUPFAM" id="SSF109755">
    <property type="entry name" value="PhoU-like"/>
    <property type="match status" value="1"/>
</dbReference>
<comment type="subunit">
    <text evidence="1">Homodimer.</text>
</comment>
<sequence length="229" mass="26223">MKSDLQYENLNKLLVNVLDLGEKIKKIINKTIEALGNLDVNLSREINLFECEINKIEHEIENACIKILSLYHPLASDFRKVTGYLKFITDMERISDQCTDVCEIIISGSIDTNFFLDKILEMFKEVSGMFERVLNIIKNPNETEANEICIFDDKIDSLFSGIVHKICCVISDNKLNDTNKSAKNEISLEVRAAVDLLFVAKYIERIGDHCTNIAEWVIYVEKGFHPNLN</sequence>
<dbReference type="InterPro" id="IPR028366">
    <property type="entry name" value="PhoU"/>
</dbReference>
<dbReference type="KEGG" id="ips:CfP315_0133"/>
<comment type="function">
    <text evidence="1">Plays a role in the regulation of phosphate uptake.</text>
</comment>
<dbReference type="InterPro" id="IPR038078">
    <property type="entry name" value="PhoU-like_sf"/>
</dbReference>
<dbReference type="PANTHER" id="PTHR42930">
    <property type="entry name" value="PHOSPHATE-SPECIFIC TRANSPORT SYSTEM ACCESSORY PROTEIN PHOU"/>
    <property type="match status" value="1"/>
</dbReference>
<dbReference type="GO" id="GO:0006817">
    <property type="term" value="P:phosphate ion transport"/>
    <property type="evidence" value="ECO:0007669"/>
    <property type="project" value="UniProtKB-KW"/>
</dbReference>
<keyword evidence="1" id="KW-0813">Transport</keyword>
<dbReference type="PIRSF" id="PIRSF003107">
    <property type="entry name" value="PhoU"/>
    <property type="match status" value="1"/>
</dbReference>
<dbReference type="Proteomes" id="UP001337580">
    <property type="component" value="Chromosome"/>
</dbReference>
<dbReference type="GO" id="GO:0005737">
    <property type="term" value="C:cytoplasm"/>
    <property type="evidence" value="ECO:0007669"/>
    <property type="project" value="UniProtKB-SubCell"/>
</dbReference>
<dbReference type="EMBL" id="AP027924">
    <property type="protein sequence ID" value="BED91629.1"/>
    <property type="molecule type" value="Genomic_DNA"/>
</dbReference>
<keyword evidence="1" id="KW-0592">Phosphate transport</keyword>
<name>A0AA48I3W4_9FIRM</name>
<dbReference type="AlphaFoldDB" id="A0AA48I3W4"/>
<dbReference type="GO" id="GO:0030643">
    <property type="term" value="P:intracellular phosphate ion homeostasis"/>
    <property type="evidence" value="ECO:0007669"/>
    <property type="project" value="InterPro"/>
</dbReference>